<comment type="caution">
    <text evidence="2">The sequence shown here is derived from an EMBL/GenBank/DDBJ whole genome shotgun (WGS) entry which is preliminary data.</text>
</comment>
<evidence type="ECO:0000313" key="3">
    <source>
        <dbReference type="Proteomes" id="UP000290253"/>
    </source>
</evidence>
<dbReference type="InterPro" id="IPR052509">
    <property type="entry name" value="Metal_resp_DNA-bind_regulator"/>
</dbReference>
<keyword evidence="3" id="KW-1185">Reference proteome</keyword>
<evidence type="ECO:0000259" key="1">
    <source>
        <dbReference type="Pfam" id="PF03551"/>
    </source>
</evidence>
<dbReference type="EMBL" id="SDMK01000002">
    <property type="protein sequence ID" value="RXS95724.1"/>
    <property type="molecule type" value="Genomic_DNA"/>
</dbReference>
<gene>
    <name evidence="2" type="ORF">ESZ00_10810</name>
</gene>
<dbReference type="PANTHER" id="PTHR33169">
    <property type="entry name" value="PADR-FAMILY TRANSCRIPTIONAL REGULATOR"/>
    <property type="match status" value="1"/>
</dbReference>
<sequence length="110" mass="12671">MTGDTEIFSGLIRIHVLHHACAEGVFGLGMIKELRRHGYKIGPGTMYPLLHSLEKRGWLRAQDTQIEGRNRKVYFATRAGKKTLEQARSKVKELFEELFEEEGHGHHHNH</sequence>
<dbReference type="InterPro" id="IPR005149">
    <property type="entry name" value="Tscrpt_reg_PadR_N"/>
</dbReference>
<dbReference type="Pfam" id="PF03551">
    <property type="entry name" value="PadR"/>
    <property type="match status" value="1"/>
</dbReference>
<dbReference type="InterPro" id="IPR036388">
    <property type="entry name" value="WH-like_DNA-bd_sf"/>
</dbReference>
<dbReference type="Proteomes" id="UP000290253">
    <property type="component" value="Unassembled WGS sequence"/>
</dbReference>
<dbReference type="PANTHER" id="PTHR33169:SF14">
    <property type="entry name" value="TRANSCRIPTIONAL REGULATOR RV3488"/>
    <property type="match status" value="1"/>
</dbReference>
<dbReference type="SUPFAM" id="SSF46785">
    <property type="entry name" value="Winged helix' DNA-binding domain"/>
    <property type="match status" value="1"/>
</dbReference>
<dbReference type="InterPro" id="IPR036390">
    <property type="entry name" value="WH_DNA-bd_sf"/>
</dbReference>
<protein>
    <submittedName>
        <fullName evidence="2">PadR family transcriptional regulator</fullName>
    </submittedName>
</protein>
<name>A0A4Q1SEL8_9BACT</name>
<feature type="domain" description="Transcription regulator PadR N-terminal" evidence="1">
    <location>
        <begin position="16"/>
        <end position="86"/>
    </location>
</feature>
<reference evidence="2 3" key="1">
    <citation type="journal article" date="2016" name="Int. J. Syst. Evol. Microbiol.">
        <title>Acidipila dinghuensis sp. nov., an acidobacterium isolated from forest soil.</title>
        <authorList>
            <person name="Jiang Y.W."/>
            <person name="Wang J."/>
            <person name="Chen M.H."/>
            <person name="Lv Y.Y."/>
            <person name="Qiu L.H."/>
        </authorList>
    </citation>
    <scope>NUCLEOTIDE SEQUENCE [LARGE SCALE GENOMIC DNA]</scope>
    <source>
        <strain evidence="2 3">DHOF10</strain>
    </source>
</reference>
<proteinExistence type="predicted"/>
<accession>A0A4Q1SEL8</accession>
<dbReference type="AlphaFoldDB" id="A0A4Q1SEL8"/>
<dbReference type="Gene3D" id="1.10.10.10">
    <property type="entry name" value="Winged helix-like DNA-binding domain superfamily/Winged helix DNA-binding domain"/>
    <property type="match status" value="1"/>
</dbReference>
<evidence type="ECO:0000313" key="2">
    <source>
        <dbReference type="EMBL" id="RXS95724.1"/>
    </source>
</evidence>
<dbReference type="OrthoDB" id="9808017at2"/>
<organism evidence="2 3">
    <name type="scientific">Silvibacterium dinghuense</name>
    <dbReference type="NCBI Taxonomy" id="1560006"/>
    <lineage>
        <taxon>Bacteria</taxon>
        <taxon>Pseudomonadati</taxon>
        <taxon>Acidobacteriota</taxon>
        <taxon>Terriglobia</taxon>
        <taxon>Terriglobales</taxon>
        <taxon>Acidobacteriaceae</taxon>
        <taxon>Silvibacterium</taxon>
    </lineage>
</organism>